<evidence type="ECO:0000313" key="2">
    <source>
        <dbReference type="Proteomes" id="UP001139179"/>
    </source>
</evidence>
<gene>
    <name evidence="1" type="ORF">M3202_19715</name>
</gene>
<name>A0A9X2DVQ3_9BACI</name>
<comment type="caution">
    <text evidence="1">The sequence shown here is derived from an EMBL/GenBank/DDBJ whole genome shotgun (WGS) entry which is preliminary data.</text>
</comment>
<dbReference type="Proteomes" id="UP001139179">
    <property type="component" value="Unassembled WGS sequence"/>
</dbReference>
<organism evidence="1 2">
    <name type="scientific">Halalkalibacter oceani</name>
    <dbReference type="NCBI Taxonomy" id="1653776"/>
    <lineage>
        <taxon>Bacteria</taxon>
        <taxon>Bacillati</taxon>
        <taxon>Bacillota</taxon>
        <taxon>Bacilli</taxon>
        <taxon>Bacillales</taxon>
        <taxon>Bacillaceae</taxon>
        <taxon>Halalkalibacter</taxon>
    </lineage>
</organism>
<accession>A0A9X2DVQ3</accession>
<dbReference type="AlphaFoldDB" id="A0A9X2DVQ3"/>
<proteinExistence type="predicted"/>
<sequence length="114" mass="13248">MLQLRDDISCYKDSDDKVFMFAFFSLAYQKAGQHALPYRVIVQVEKLANDLFVTHECPVNCMQASLPCWHTQKALQLYLSITNERYEDIVYENRRVLLSPNMILLKEGDLNGIT</sequence>
<dbReference type="RefSeq" id="WP_251224946.1">
    <property type="nucleotide sequence ID" value="NZ_JAMBOL010000033.1"/>
</dbReference>
<dbReference type="EMBL" id="JAMBOL010000033">
    <property type="protein sequence ID" value="MCM3716275.1"/>
    <property type="molecule type" value="Genomic_DNA"/>
</dbReference>
<evidence type="ECO:0000313" key="1">
    <source>
        <dbReference type="EMBL" id="MCM3716275.1"/>
    </source>
</evidence>
<keyword evidence="2" id="KW-1185">Reference proteome</keyword>
<protein>
    <submittedName>
        <fullName evidence="1">Uncharacterized protein</fullName>
    </submittedName>
</protein>
<reference evidence="1" key="1">
    <citation type="submission" date="2022-05" db="EMBL/GenBank/DDBJ databases">
        <title>Comparative Genomics of Spacecraft Associated Microbes.</title>
        <authorList>
            <person name="Tran M.T."/>
            <person name="Wright A."/>
            <person name="Seuylemezian A."/>
            <person name="Eisen J."/>
            <person name="Coil D."/>
        </authorList>
    </citation>
    <scope>NUCLEOTIDE SEQUENCE</scope>
    <source>
        <strain evidence="1">214.1.1</strain>
    </source>
</reference>